<feature type="domain" description="OmpR/PhoB-type" evidence="7">
    <location>
        <begin position="119"/>
        <end position="217"/>
    </location>
</feature>
<evidence type="ECO:0000256" key="5">
    <source>
        <dbReference type="ARBA" id="ARBA00023163"/>
    </source>
</evidence>
<dbReference type="InterPro" id="IPR039420">
    <property type="entry name" value="WalR-like"/>
</dbReference>
<dbReference type="GO" id="GO:0006355">
    <property type="term" value="P:regulation of DNA-templated transcription"/>
    <property type="evidence" value="ECO:0007669"/>
    <property type="project" value="InterPro"/>
</dbReference>
<dbReference type="RefSeq" id="WP_317080626.1">
    <property type="nucleotide sequence ID" value="NZ_CP136594.1"/>
</dbReference>
<evidence type="ECO:0000256" key="1">
    <source>
        <dbReference type="ARBA" id="ARBA00022553"/>
    </source>
</evidence>
<keyword evidence="1" id="KW-0597">Phosphoprotein</keyword>
<gene>
    <name evidence="8" type="ORF">RB602_11040</name>
</gene>
<keyword evidence="2" id="KW-0902">Two-component regulatory system</keyword>
<evidence type="ECO:0000256" key="2">
    <source>
        <dbReference type="ARBA" id="ARBA00023012"/>
    </source>
</evidence>
<keyword evidence="9" id="KW-1185">Reference proteome</keyword>
<name>A0AA97F4Y5_9SPHN</name>
<dbReference type="PROSITE" id="PS51755">
    <property type="entry name" value="OMPR_PHOB"/>
    <property type="match status" value="1"/>
</dbReference>
<dbReference type="AlphaFoldDB" id="A0AA97F4Y5"/>
<dbReference type="Proteomes" id="UP001302429">
    <property type="component" value="Chromosome"/>
</dbReference>
<dbReference type="KEGG" id="acoa:RB602_11040"/>
<dbReference type="GO" id="GO:0032993">
    <property type="term" value="C:protein-DNA complex"/>
    <property type="evidence" value="ECO:0007669"/>
    <property type="project" value="TreeGrafter"/>
</dbReference>
<sequence length="238" mass="26778">MAYCWISDEGIGAPQWLCDLASRDKLIDLEWRQPLPLEARLVVLDGSLCSHAFDWLRAGDAELRPRPIIVANVARAADRVGVLRAGADEVLPPDMDSLEARARAERILALYKTLVASHQSITQYGTLHFDHMQQRLWREDIAITVTRREFALLAYLAKADGRPVPKQELHAVIFNLSFDPCTNALAVHIYRLRKKLQQGFITPILHTVEGQGYALVRDHASSGPIGEQNHVRNRVIHA</sequence>
<evidence type="ECO:0000313" key="8">
    <source>
        <dbReference type="EMBL" id="WOE74379.1"/>
    </source>
</evidence>
<organism evidence="8 9">
    <name type="scientific">Alterisphingorhabdus coralli</name>
    <dbReference type="NCBI Taxonomy" id="3071408"/>
    <lineage>
        <taxon>Bacteria</taxon>
        <taxon>Pseudomonadati</taxon>
        <taxon>Pseudomonadota</taxon>
        <taxon>Alphaproteobacteria</taxon>
        <taxon>Sphingomonadales</taxon>
        <taxon>Sphingomonadaceae</taxon>
        <taxon>Alterisphingorhabdus (ex Yan et al. 2024)</taxon>
    </lineage>
</organism>
<accession>A0AA97F4Y5</accession>
<evidence type="ECO:0000259" key="7">
    <source>
        <dbReference type="PROSITE" id="PS51755"/>
    </source>
</evidence>
<dbReference type="GO" id="GO:0000976">
    <property type="term" value="F:transcription cis-regulatory region binding"/>
    <property type="evidence" value="ECO:0007669"/>
    <property type="project" value="TreeGrafter"/>
</dbReference>
<evidence type="ECO:0000256" key="6">
    <source>
        <dbReference type="PROSITE-ProRule" id="PRU01091"/>
    </source>
</evidence>
<dbReference type="InterPro" id="IPR001867">
    <property type="entry name" value="OmpR/PhoB-type_DNA-bd"/>
</dbReference>
<reference evidence="8 9" key="1">
    <citation type="submission" date="2023-10" db="EMBL/GenBank/DDBJ databases">
        <title>Complete genome sequence of a Sphingomonadaceae bacterium.</title>
        <authorList>
            <person name="Yan C."/>
        </authorList>
    </citation>
    <scope>NUCLEOTIDE SEQUENCE [LARGE SCALE GENOMIC DNA]</scope>
    <source>
        <strain evidence="8 9">SCSIO 66989</strain>
    </source>
</reference>
<dbReference type="GO" id="GO:0000156">
    <property type="term" value="F:phosphorelay response regulator activity"/>
    <property type="evidence" value="ECO:0007669"/>
    <property type="project" value="TreeGrafter"/>
</dbReference>
<dbReference type="SUPFAM" id="SSF46894">
    <property type="entry name" value="C-terminal effector domain of the bipartite response regulators"/>
    <property type="match status" value="1"/>
</dbReference>
<dbReference type="PANTHER" id="PTHR48111:SF1">
    <property type="entry name" value="TWO-COMPONENT RESPONSE REGULATOR ORR33"/>
    <property type="match status" value="1"/>
</dbReference>
<dbReference type="Gene3D" id="1.10.10.10">
    <property type="entry name" value="Winged helix-like DNA-binding domain superfamily/Winged helix DNA-binding domain"/>
    <property type="match status" value="1"/>
</dbReference>
<evidence type="ECO:0000313" key="9">
    <source>
        <dbReference type="Proteomes" id="UP001302429"/>
    </source>
</evidence>
<dbReference type="GO" id="GO:0005829">
    <property type="term" value="C:cytosol"/>
    <property type="evidence" value="ECO:0007669"/>
    <property type="project" value="TreeGrafter"/>
</dbReference>
<dbReference type="InterPro" id="IPR016032">
    <property type="entry name" value="Sig_transdc_resp-reg_C-effctor"/>
</dbReference>
<feature type="DNA-binding region" description="OmpR/PhoB-type" evidence="6">
    <location>
        <begin position="119"/>
        <end position="217"/>
    </location>
</feature>
<dbReference type="CDD" id="cd00383">
    <property type="entry name" value="trans_reg_C"/>
    <property type="match status" value="1"/>
</dbReference>
<dbReference type="EMBL" id="CP136594">
    <property type="protein sequence ID" value="WOE74379.1"/>
    <property type="molecule type" value="Genomic_DNA"/>
</dbReference>
<evidence type="ECO:0000256" key="4">
    <source>
        <dbReference type="ARBA" id="ARBA00023125"/>
    </source>
</evidence>
<keyword evidence="3" id="KW-0805">Transcription regulation</keyword>
<keyword evidence="5" id="KW-0804">Transcription</keyword>
<proteinExistence type="predicted"/>
<evidence type="ECO:0000256" key="3">
    <source>
        <dbReference type="ARBA" id="ARBA00023015"/>
    </source>
</evidence>
<dbReference type="PANTHER" id="PTHR48111">
    <property type="entry name" value="REGULATOR OF RPOS"/>
    <property type="match status" value="1"/>
</dbReference>
<dbReference type="SMART" id="SM00862">
    <property type="entry name" value="Trans_reg_C"/>
    <property type="match status" value="1"/>
</dbReference>
<protein>
    <submittedName>
        <fullName evidence="8">Response regulator transcription factor</fullName>
    </submittedName>
</protein>
<dbReference type="Pfam" id="PF00486">
    <property type="entry name" value="Trans_reg_C"/>
    <property type="match status" value="1"/>
</dbReference>
<keyword evidence="4 6" id="KW-0238">DNA-binding</keyword>
<dbReference type="InterPro" id="IPR036388">
    <property type="entry name" value="WH-like_DNA-bd_sf"/>
</dbReference>